<keyword evidence="2" id="KW-1185">Reference proteome</keyword>
<reference evidence="1 2" key="1">
    <citation type="submission" date="2023-09" db="EMBL/GenBank/DDBJ databases">
        <authorList>
            <person name="Wang M."/>
        </authorList>
    </citation>
    <scope>NUCLEOTIDE SEQUENCE [LARGE SCALE GENOMIC DNA]</scope>
    <source>
        <strain evidence="1">GT-2023</strain>
        <tissue evidence="1">Liver</tissue>
    </source>
</reference>
<feature type="non-terminal residue" evidence="1">
    <location>
        <position position="1"/>
    </location>
</feature>
<dbReference type="EMBL" id="JAYMGO010000016">
    <property type="protein sequence ID" value="KAL1259142.1"/>
    <property type="molecule type" value="Genomic_DNA"/>
</dbReference>
<organism evidence="1 2">
    <name type="scientific">Cirrhinus molitorella</name>
    <name type="common">mud carp</name>
    <dbReference type="NCBI Taxonomy" id="172907"/>
    <lineage>
        <taxon>Eukaryota</taxon>
        <taxon>Metazoa</taxon>
        <taxon>Chordata</taxon>
        <taxon>Craniata</taxon>
        <taxon>Vertebrata</taxon>
        <taxon>Euteleostomi</taxon>
        <taxon>Actinopterygii</taxon>
        <taxon>Neopterygii</taxon>
        <taxon>Teleostei</taxon>
        <taxon>Ostariophysi</taxon>
        <taxon>Cypriniformes</taxon>
        <taxon>Cyprinidae</taxon>
        <taxon>Labeoninae</taxon>
        <taxon>Labeonini</taxon>
        <taxon>Cirrhinus</taxon>
    </lineage>
</organism>
<proteinExistence type="predicted"/>
<sequence>GDNALEYCWFYKSPINRIPCSAFRLLFHLLLECGSVKNVKHSRSTLSS</sequence>
<dbReference type="Proteomes" id="UP001558613">
    <property type="component" value="Unassembled WGS sequence"/>
</dbReference>
<name>A0ABR3M1Z1_9TELE</name>
<evidence type="ECO:0000313" key="2">
    <source>
        <dbReference type="Proteomes" id="UP001558613"/>
    </source>
</evidence>
<gene>
    <name evidence="1" type="ORF">QQF64_009719</name>
</gene>
<evidence type="ECO:0000313" key="1">
    <source>
        <dbReference type="EMBL" id="KAL1259142.1"/>
    </source>
</evidence>
<accession>A0ABR3M1Z1</accession>
<protein>
    <submittedName>
        <fullName evidence="1">Uncharacterized protein</fullName>
    </submittedName>
</protein>
<comment type="caution">
    <text evidence="1">The sequence shown here is derived from an EMBL/GenBank/DDBJ whole genome shotgun (WGS) entry which is preliminary data.</text>
</comment>